<dbReference type="AlphaFoldDB" id="A0AAV4IR76"/>
<gene>
    <name evidence="1" type="ORF">ElyMa_004846400</name>
</gene>
<evidence type="ECO:0000313" key="2">
    <source>
        <dbReference type="Proteomes" id="UP000762676"/>
    </source>
</evidence>
<dbReference type="Proteomes" id="UP000762676">
    <property type="component" value="Unassembled WGS sequence"/>
</dbReference>
<sequence length="149" mass="16833">MTRMNINILGLAEVRWTGAGVFKSGDHTMVYSGGNEHERGVGILLDAEHLKSLQGYWSVNERILVIKLSGKPFDIYIVQIYAPNSEHSEEEIEKFYEELDYVKSKLKTQDVKIVMGDLNAKVGNERTEDTVGPHRIGDINVGGERLVEW</sequence>
<name>A0AAV4IR76_9GAST</name>
<accession>A0AAV4IR76</accession>
<dbReference type="PANTHER" id="PTHR23227:SF67">
    <property type="entry name" value="CRANIOFACIAL DEVELOPMENT PROTEIN 2-LIKE"/>
    <property type="match status" value="1"/>
</dbReference>
<protein>
    <submittedName>
        <fullName evidence="1">Craniofacial development protein 2-like</fullName>
    </submittedName>
</protein>
<proteinExistence type="predicted"/>
<dbReference type="InterPro" id="IPR027124">
    <property type="entry name" value="Swc5/CFDP1/2"/>
</dbReference>
<comment type="caution">
    <text evidence="1">The sequence shown here is derived from an EMBL/GenBank/DDBJ whole genome shotgun (WGS) entry which is preliminary data.</text>
</comment>
<dbReference type="InterPro" id="IPR036691">
    <property type="entry name" value="Endo/exonu/phosph_ase_sf"/>
</dbReference>
<reference evidence="1 2" key="1">
    <citation type="journal article" date="2021" name="Elife">
        <title>Chloroplast acquisition without the gene transfer in kleptoplastic sea slugs, Plakobranchus ocellatus.</title>
        <authorList>
            <person name="Maeda T."/>
            <person name="Takahashi S."/>
            <person name="Yoshida T."/>
            <person name="Shimamura S."/>
            <person name="Takaki Y."/>
            <person name="Nagai Y."/>
            <person name="Toyoda A."/>
            <person name="Suzuki Y."/>
            <person name="Arimoto A."/>
            <person name="Ishii H."/>
            <person name="Satoh N."/>
            <person name="Nishiyama T."/>
            <person name="Hasebe M."/>
            <person name="Maruyama T."/>
            <person name="Minagawa J."/>
            <person name="Obokata J."/>
            <person name="Shigenobu S."/>
        </authorList>
    </citation>
    <scope>NUCLEOTIDE SEQUENCE [LARGE SCALE GENOMIC DNA]</scope>
</reference>
<dbReference type="SUPFAM" id="SSF56219">
    <property type="entry name" value="DNase I-like"/>
    <property type="match status" value="1"/>
</dbReference>
<keyword evidence="2" id="KW-1185">Reference proteome</keyword>
<dbReference type="PANTHER" id="PTHR23227">
    <property type="entry name" value="BUCENTAUR RELATED"/>
    <property type="match status" value="1"/>
</dbReference>
<dbReference type="EMBL" id="BMAT01009689">
    <property type="protein sequence ID" value="GFS11918.1"/>
    <property type="molecule type" value="Genomic_DNA"/>
</dbReference>
<dbReference type="Gene3D" id="3.60.10.10">
    <property type="entry name" value="Endonuclease/exonuclease/phosphatase"/>
    <property type="match status" value="1"/>
</dbReference>
<evidence type="ECO:0000313" key="1">
    <source>
        <dbReference type="EMBL" id="GFS11918.1"/>
    </source>
</evidence>
<organism evidence="1 2">
    <name type="scientific">Elysia marginata</name>
    <dbReference type="NCBI Taxonomy" id="1093978"/>
    <lineage>
        <taxon>Eukaryota</taxon>
        <taxon>Metazoa</taxon>
        <taxon>Spiralia</taxon>
        <taxon>Lophotrochozoa</taxon>
        <taxon>Mollusca</taxon>
        <taxon>Gastropoda</taxon>
        <taxon>Heterobranchia</taxon>
        <taxon>Euthyneura</taxon>
        <taxon>Panpulmonata</taxon>
        <taxon>Sacoglossa</taxon>
        <taxon>Placobranchoidea</taxon>
        <taxon>Plakobranchidae</taxon>
        <taxon>Elysia</taxon>
    </lineage>
</organism>